<evidence type="ECO:0000313" key="2">
    <source>
        <dbReference type="EMBL" id="GES89608.1"/>
    </source>
</evidence>
<organism evidence="2 3">
    <name type="scientific">Rhizophagus clarus</name>
    <dbReference type="NCBI Taxonomy" id="94130"/>
    <lineage>
        <taxon>Eukaryota</taxon>
        <taxon>Fungi</taxon>
        <taxon>Fungi incertae sedis</taxon>
        <taxon>Mucoromycota</taxon>
        <taxon>Glomeromycotina</taxon>
        <taxon>Glomeromycetes</taxon>
        <taxon>Glomerales</taxon>
        <taxon>Glomeraceae</taxon>
        <taxon>Rhizophagus</taxon>
    </lineage>
</organism>
<gene>
    <name evidence="2" type="ORF">RCL2_001649900</name>
</gene>
<accession>A0A8H3LQK1</accession>
<evidence type="ECO:0008006" key="4">
    <source>
        <dbReference type="Google" id="ProtNLM"/>
    </source>
</evidence>
<dbReference type="EMBL" id="BLAL01000189">
    <property type="protein sequence ID" value="GES89608.1"/>
    <property type="molecule type" value="Genomic_DNA"/>
</dbReference>
<feature type="region of interest" description="Disordered" evidence="1">
    <location>
        <begin position="382"/>
        <end position="461"/>
    </location>
</feature>
<reference evidence="2" key="1">
    <citation type="submission" date="2019-10" db="EMBL/GenBank/DDBJ databases">
        <title>Conservation and host-specific expression of non-tandemly repeated heterogenous ribosome RNA gene in arbuscular mycorrhizal fungi.</title>
        <authorList>
            <person name="Maeda T."/>
            <person name="Kobayashi Y."/>
            <person name="Nakagawa T."/>
            <person name="Ezawa T."/>
            <person name="Yamaguchi K."/>
            <person name="Bino T."/>
            <person name="Nishimoto Y."/>
            <person name="Shigenobu S."/>
            <person name="Kawaguchi M."/>
        </authorList>
    </citation>
    <scope>NUCLEOTIDE SEQUENCE</scope>
    <source>
        <strain evidence="2">HR1</strain>
    </source>
</reference>
<feature type="compositionally biased region" description="Polar residues" evidence="1">
    <location>
        <begin position="422"/>
        <end position="438"/>
    </location>
</feature>
<feature type="compositionally biased region" description="Acidic residues" evidence="1">
    <location>
        <begin position="446"/>
        <end position="461"/>
    </location>
</feature>
<dbReference type="AlphaFoldDB" id="A0A8H3LQK1"/>
<feature type="compositionally biased region" description="Low complexity" evidence="1">
    <location>
        <begin position="282"/>
        <end position="309"/>
    </location>
</feature>
<proteinExistence type="predicted"/>
<dbReference type="OrthoDB" id="2353951at2759"/>
<feature type="compositionally biased region" description="Basic and acidic residues" evidence="1">
    <location>
        <begin position="398"/>
        <end position="408"/>
    </location>
</feature>
<feature type="region of interest" description="Disordered" evidence="1">
    <location>
        <begin position="280"/>
        <end position="339"/>
    </location>
</feature>
<comment type="caution">
    <text evidence="2">The sequence shown here is derived from an EMBL/GenBank/DDBJ whole genome shotgun (WGS) entry which is preliminary data.</text>
</comment>
<dbReference type="Proteomes" id="UP000615446">
    <property type="component" value="Unassembled WGS sequence"/>
</dbReference>
<evidence type="ECO:0000256" key="1">
    <source>
        <dbReference type="SAM" id="MobiDB-lite"/>
    </source>
</evidence>
<feature type="compositionally biased region" description="Polar residues" evidence="1">
    <location>
        <begin position="311"/>
        <end position="326"/>
    </location>
</feature>
<name>A0A8H3LQK1_9GLOM</name>
<protein>
    <recommendedName>
        <fullName evidence="4">CCHC-type domain-containing protein</fullName>
    </recommendedName>
</protein>
<sequence>MDVDQAPDITNFTAYTEASNFPAHIPKAERAHEVTKLLKDYPGFEYTAPSYHTIINDNNKKKTIKVIKAIFSNKDGYNKLLQNNFHFKIIEEDNNGELKEFTTSFKFKPAFVDKPPVGMNQQAFITYTDAYPVQWFYNKWSHYIRKKYVRVMPISLSEEQRKIRKSYSLRNPFNYKPMTYAYLSFKNAKDRDIAIKKKFTIRQGKTDKGLFISDPTAQRNMCNNCGNPNHVRAGCNIPVRQFRKTNSVKNTWKEKSKSIAQNMKKSYAQIVADKPKTIYQHNNNSKNVNNGKNAKVNNNNFSSSNNKAKGTSKQNLTHTSSSSPKNYSMKKSHNNQQVSQVQQQYLNSLVDKLVKQLEVQINQEFTTLRNQIDSFRKTITQYKIERKSPSPPSTSKNDANKHVRKDPEYESSSSEEEKIENMMQTQRGFVNSQQTNNNRNDKILFDGDEEPFATDNEDDANIENNHLTQLKLDDTVEYMENNNIDILGLAKISLNDSTSKIFTKSISDRYVLYSSEGEKKALIGDLIFLTILNPILLPTYPSDIHNLYTFNPYSPHLTKNKLDYIWVNADTLISTFDSKILDVNPSIKIDHCIISIELLYEELFFIKTDPKPRKNPSHTIYSYKDIKVEEGEWNWKNYNKDITEELENTSIKLTPNRIHDIQSIAELNQRWN</sequence>
<evidence type="ECO:0000313" key="3">
    <source>
        <dbReference type="Proteomes" id="UP000615446"/>
    </source>
</evidence>